<accession>A0A813ILC4</accession>
<evidence type="ECO:0000256" key="4">
    <source>
        <dbReference type="ARBA" id="ARBA00004906"/>
    </source>
</evidence>
<dbReference type="InterPro" id="IPR003613">
    <property type="entry name" value="Ubox_domain"/>
</dbReference>
<dbReference type="GO" id="GO:0005634">
    <property type="term" value="C:nucleus"/>
    <property type="evidence" value="ECO:0007669"/>
    <property type="project" value="UniProtKB-SubCell"/>
</dbReference>
<evidence type="ECO:0000256" key="8">
    <source>
        <dbReference type="ARBA" id="ARBA00022679"/>
    </source>
</evidence>
<proteinExistence type="inferred from homology"/>
<dbReference type="SUPFAM" id="SSF57850">
    <property type="entry name" value="RING/U-box"/>
    <property type="match status" value="1"/>
</dbReference>
<keyword evidence="8" id="KW-0808">Transferase</keyword>
<evidence type="ECO:0000256" key="2">
    <source>
        <dbReference type="ARBA" id="ARBA00004123"/>
    </source>
</evidence>
<dbReference type="EC" id="2.3.2.27" evidence="6"/>
<evidence type="ECO:0000313" key="13">
    <source>
        <dbReference type="Proteomes" id="UP000626109"/>
    </source>
</evidence>
<dbReference type="InterPro" id="IPR013083">
    <property type="entry name" value="Znf_RING/FYVE/PHD"/>
</dbReference>
<evidence type="ECO:0000256" key="5">
    <source>
        <dbReference type="ARBA" id="ARBA00007434"/>
    </source>
</evidence>
<dbReference type="GO" id="GO:0000151">
    <property type="term" value="C:ubiquitin ligase complex"/>
    <property type="evidence" value="ECO:0007669"/>
    <property type="project" value="InterPro"/>
</dbReference>
<dbReference type="GO" id="GO:0005737">
    <property type="term" value="C:cytoplasm"/>
    <property type="evidence" value="ECO:0007669"/>
    <property type="project" value="UniProtKB-SubCell"/>
</dbReference>
<dbReference type="PANTHER" id="PTHR13931:SF2">
    <property type="entry name" value="UBIQUITIN CONJUGATION FACTOR E4 B"/>
    <property type="match status" value="1"/>
</dbReference>
<dbReference type="Proteomes" id="UP000626109">
    <property type="component" value="Unassembled WGS sequence"/>
</dbReference>
<evidence type="ECO:0000256" key="9">
    <source>
        <dbReference type="ARBA" id="ARBA00022786"/>
    </source>
</evidence>
<evidence type="ECO:0000256" key="1">
    <source>
        <dbReference type="ARBA" id="ARBA00000900"/>
    </source>
</evidence>
<dbReference type="GO" id="GO:0000209">
    <property type="term" value="P:protein polyubiquitination"/>
    <property type="evidence" value="ECO:0007669"/>
    <property type="project" value="TreeGrafter"/>
</dbReference>
<dbReference type="PROSITE" id="PS51698">
    <property type="entry name" value="U_BOX"/>
    <property type="match status" value="1"/>
</dbReference>
<evidence type="ECO:0000313" key="12">
    <source>
        <dbReference type="EMBL" id="CAE8655499.1"/>
    </source>
</evidence>
<dbReference type="Gene3D" id="3.30.40.10">
    <property type="entry name" value="Zinc/RING finger domain, C3HC4 (zinc finger)"/>
    <property type="match status" value="1"/>
</dbReference>
<dbReference type="UniPathway" id="UPA00143"/>
<comment type="catalytic activity">
    <reaction evidence="1">
        <text>S-ubiquitinyl-[E2 ubiquitin-conjugating enzyme]-L-cysteine + [acceptor protein]-L-lysine = [E2 ubiquitin-conjugating enzyme]-L-cysteine + N(6)-ubiquitinyl-[acceptor protein]-L-lysine.</text>
        <dbReference type="EC" id="2.3.2.27"/>
    </reaction>
</comment>
<dbReference type="Pfam" id="PF04564">
    <property type="entry name" value="U-box"/>
    <property type="match status" value="1"/>
</dbReference>
<dbReference type="AlphaFoldDB" id="A0A813ILC4"/>
<evidence type="ECO:0000256" key="3">
    <source>
        <dbReference type="ARBA" id="ARBA00004496"/>
    </source>
</evidence>
<dbReference type="Pfam" id="PF10408">
    <property type="entry name" value="Ufd2P_core"/>
    <property type="match status" value="1"/>
</dbReference>
<evidence type="ECO:0000256" key="7">
    <source>
        <dbReference type="ARBA" id="ARBA00022490"/>
    </source>
</evidence>
<sequence>VQKMITEDGRSYRPKTFQKAVGILKREQMISTQLLKEFEIFVQELNELAASQEAALANVTIPDEFLDPIMSDIMVDPVMLPTSNTIMDRKVIERHIMSNDDDPFNRMPLSVKDLVPQDELRGTIQAFCAKHGIVLGGGDGD</sequence>
<dbReference type="GO" id="GO:0034450">
    <property type="term" value="F:ubiquitin-ubiquitin ligase activity"/>
    <property type="evidence" value="ECO:0007669"/>
    <property type="project" value="InterPro"/>
</dbReference>
<keyword evidence="10" id="KW-0539">Nucleus</keyword>
<dbReference type="GO" id="GO:0006511">
    <property type="term" value="P:ubiquitin-dependent protein catabolic process"/>
    <property type="evidence" value="ECO:0007669"/>
    <property type="project" value="InterPro"/>
</dbReference>
<dbReference type="InterPro" id="IPR045132">
    <property type="entry name" value="UBE4"/>
</dbReference>
<protein>
    <recommendedName>
        <fullName evidence="6">RING-type E3 ubiquitin transferase</fullName>
        <ecNumber evidence="6">2.3.2.27</ecNumber>
    </recommendedName>
</protein>
<evidence type="ECO:0000256" key="10">
    <source>
        <dbReference type="ARBA" id="ARBA00023242"/>
    </source>
</evidence>
<comment type="subcellular location">
    <subcellularLocation>
        <location evidence="3">Cytoplasm</location>
    </subcellularLocation>
    <subcellularLocation>
        <location evidence="2">Nucleus</location>
    </subcellularLocation>
</comment>
<dbReference type="PANTHER" id="PTHR13931">
    <property type="entry name" value="UBIQUITINATION FACTOR E4"/>
    <property type="match status" value="1"/>
</dbReference>
<reference evidence="12" key="1">
    <citation type="submission" date="2021-02" db="EMBL/GenBank/DDBJ databases">
        <authorList>
            <person name="Dougan E. K."/>
            <person name="Rhodes N."/>
            <person name="Thang M."/>
            <person name="Chan C."/>
        </authorList>
    </citation>
    <scope>NUCLEOTIDE SEQUENCE</scope>
</reference>
<gene>
    <name evidence="12" type="ORF">PGLA2088_LOCUS11618</name>
</gene>
<dbReference type="GO" id="GO:0036503">
    <property type="term" value="P:ERAD pathway"/>
    <property type="evidence" value="ECO:0007669"/>
    <property type="project" value="InterPro"/>
</dbReference>
<comment type="similarity">
    <text evidence="5">Belongs to the ubiquitin conjugation factor E4 family.</text>
</comment>
<evidence type="ECO:0000256" key="6">
    <source>
        <dbReference type="ARBA" id="ARBA00012483"/>
    </source>
</evidence>
<feature type="non-terminal residue" evidence="12">
    <location>
        <position position="1"/>
    </location>
</feature>
<keyword evidence="7" id="KW-0963">Cytoplasm</keyword>
<comment type="pathway">
    <text evidence="4">Protein modification; protein ubiquitination.</text>
</comment>
<feature type="domain" description="U-box" evidence="11">
    <location>
        <begin position="60"/>
        <end position="134"/>
    </location>
</feature>
<dbReference type="EMBL" id="CAJNNW010013495">
    <property type="protein sequence ID" value="CAE8655499.1"/>
    <property type="molecule type" value="Genomic_DNA"/>
</dbReference>
<dbReference type="InterPro" id="IPR019474">
    <property type="entry name" value="Ub_conjug_fac_E4_core"/>
</dbReference>
<dbReference type="FunFam" id="3.30.40.10:FF:000055">
    <property type="entry name" value="Ubiquitin conjugation factor e4 a"/>
    <property type="match status" value="1"/>
</dbReference>
<dbReference type="SMART" id="SM00504">
    <property type="entry name" value="Ubox"/>
    <property type="match status" value="1"/>
</dbReference>
<name>A0A813ILC4_POLGL</name>
<evidence type="ECO:0000259" key="11">
    <source>
        <dbReference type="PROSITE" id="PS51698"/>
    </source>
</evidence>
<comment type="caution">
    <text evidence="12">The sequence shown here is derived from an EMBL/GenBank/DDBJ whole genome shotgun (WGS) entry which is preliminary data.</text>
</comment>
<organism evidence="12 13">
    <name type="scientific">Polarella glacialis</name>
    <name type="common">Dinoflagellate</name>
    <dbReference type="NCBI Taxonomy" id="89957"/>
    <lineage>
        <taxon>Eukaryota</taxon>
        <taxon>Sar</taxon>
        <taxon>Alveolata</taxon>
        <taxon>Dinophyceae</taxon>
        <taxon>Suessiales</taxon>
        <taxon>Suessiaceae</taxon>
        <taxon>Polarella</taxon>
    </lineage>
</organism>
<keyword evidence="9" id="KW-0833">Ubl conjugation pathway</keyword>